<gene>
    <name evidence="7" type="ORF">CU103_04845</name>
</gene>
<keyword evidence="3 6" id="KW-0812">Transmembrane</keyword>
<feature type="transmembrane region" description="Helical" evidence="6">
    <location>
        <begin position="157"/>
        <end position="181"/>
    </location>
</feature>
<sequence>MKLKDYVWPVIGLAAVGISVWLLYRELRSISLDDVIHSLYAIPVHRWILAGVSSLVAYAALAGYDRIALLHLRRKISWVFIALCSFTTYALSHNIGASVLSGAVVRYRAYSSQGMSGPEIALLIAFCSFTFLLGVLTLSAVVLLVEPELLQRFNTDLLSLSYVLGFGSLAVVSLYVFGSWLHFKPLRIRRFTLEYPRLSVVAQQLVVGPLELIGAAAIIYFTLPAAGNPGFLIILGIFLVSFSAALISHAPGGLGVLELVFLTGLPDMDQADVLAALIIFRLFYLLIPFALSLLVVLFFERSQLLLRWYKKDGEA</sequence>
<name>A0A2P7BHR5_9HYPH</name>
<dbReference type="OrthoDB" id="145485at2"/>
<evidence type="ECO:0008006" key="9">
    <source>
        <dbReference type="Google" id="ProtNLM"/>
    </source>
</evidence>
<comment type="subcellular location">
    <subcellularLocation>
        <location evidence="1">Cell membrane</location>
        <topology evidence="1">Multi-pass membrane protein</topology>
    </subcellularLocation>
</comment>
<protein>
    <recommendedName>
        <fullName evidence="9">Lysylphosphatidylglycerol synthetase family protein</fullName>
    </recommendedName>
</protein>
<evidence type="ECO:0000256" key="5">
    <source>
        <dbReference type="ARBA" id="ARBA00023136"/>
    </source>
</evidence>
<comment type="caution">
    <text evidence="7">The sequence shown here is derived from an EMBL/GenBank/DDBJ whole genome shotgun (WGS) entry which is preliminary data.</text>
</comment>
<dbReference type="Pfam" id="PF03706">
    <property type="entry name" value="LPG_synthase_TM"/>
    <property type="match status" value="1"/>
</dbReference>
<keyword evidence="4 6" id="KW-1133">Transmembrane helix</keyword>
<organism evidence="7 8">
    <name type="scientific">Phyllobacterium sophorae</name>
    <dbReference type="NCBI Taxonomy" id="1520277"/>
    <lineage>
        <taxon>Bacteria</taxon>
        <taxon>Pseudomonadati</taxon>
        <taxon>Pseudomonadota</taxon>
        <taxon>Alphaproteobacteria</taxon>
        <taxon>Hyphomicrobiales</taxon>
        <taxon>Phyllobacteriaceae</taxon>
        <taxon>Phyllobacterium</taxon>
    </lineage>
</organism>
<dbReference type="InterPro" id="IPR022791">
    <property type="entry name" value="L-PG_synthase/AglD"/>
</dbReference>
<feature type="transmembrane region" description="Helical" evidence="6">
    <location>
        <begin position="7"/>
        <end position="24"/>
    </location>
</feature>
<dbReference type="RefSeq" id="WP_106662810.1">
    <property type="nucleotide sequence ID" value="NZ_PGGM01000002.1"/>
</dbReference>
<feature type="transmembrane region" description="Helical" evidence="6">
    <location>
        <begin position="230"/>
        <end position="254"/>
    </location>
</feature>
<feature type="transmembrane region" description="Helical" evidence="6">
    <location>
        <begin position="44"/>
        <end position="64"/>
    </location>
</feature>
<reference evidence="8" key="1">
    <citation type="submission" date="2017-11" db="EMBL/GenBank/DDBJ databases">
        <authorList>
            <person name="Kuznetsova I."/>
            <person name="Sazanova A."/>
            <person name="Chirak E."/>
            <person name="Safronova V."/>
            <person name="Willems A."/>
        </authorList>
    </citation>
    <scope>NUCLEOTIDE SEQUENCE [LARGE SCALE GENOMIC DNA]</scope>
    <source>
        <strain evidence="8">CCBAU 03422</strain>
    </source>
</reference>
<evidence type="ECO:0000313" key="8">
    <source>
        <dbReference type="Proteomes" id="UP000241764"/>
    </source>
</evidence>
<dbReference type="Proteomes" id="UP000241764">
    <property type="component" value="Unassembled WGS sequence"/>
</dbReference>
<evidence type="ECO:0000256" key="4">
    <source>
        <dbReference type="ARBA" id="ARBA00022989"/>
    </source>
</evidence>
<evidence type="ECO:0000256" key="2">
    <source>
        <dbReference type="ARBA" id="ARBA00022475"/>
    </source>
</evidence>
<feature type="transmembrane region" description="Helical" evidence="6">
    <location>
        <begin position="76"/>
        <end position="100"/>
    </location>
</feature>
<feature type="transmembrane region" description="Helical" evidence="6">
    <location>
        <begin position="274"/>
        <end position="299"/>
    </location>
</feature>
<feature type="transmembrane region" description="Helical" evidence="6">
    <location>
        <begin position="120"/>
        <end position="145"/>
    </location>
</feature>
<keyword evidence="2" id="KW-1003">Cell membrane</keyword>
<evidence type="ECO:0000256" key="6">
    <source>
        <dbReference type="SAM" id="Phobius"/>
    </source>
</evidence>
<evidence type="ECO:0000313" key="7">
    <source>
        <dbReference type="EMBL" id="PSH65942.1"/>
    </source>
</evidence>
<proteinExistence type="predicted"/>
<keyword evidence="5 6" id="KW-0472">Membrane</keyword>
<dbReference type="AlphaFoldDB" id="A0A2P7BHR5"/>
<evidence type="ECO:0000256" key="1">
    <source>
        <dbReference type="ARBA" id="ARBA00004651"/>
    </source>
</evidence>
<feature type="transmembrane region" description="Helical" evidence="6">
    <location>
        <begin position="201"/>
        <end position="223"/>
    </location>
</feature>
<accession>A0A2P7BHR5</accession>
<dbReference type="EMBL" id="PGGM01000002">
    <property type="protein sequence ID" value="PSH65942.1"/>
    <property type="molecule type" value="Genomic_DNA"/>
</dbReference>
<evidence type="ECO:0000256" key="3">
    <source>
        <dbReference type="ARBA" id="ARBA00022692"/>
    </source>
</evidence>
<keyword evidence="8" id="KW-1185">Reference proteome</keyword>
<dbReference type="GO" id="GO:0005886">
    <property type="term" value="C:plasma membrane"/>
    <property type="evidence" value="ECO:0007669"/>
    <property type="project" value="UniProtKB-SubCell"/>
</dbReference>